<evidence type="ECO:0000256" key="1">
    <source>
        <dbReference type="SAM" id="MobiDB-lite"/>
    </source>
</evidence>
<feature type="compositionally biased region" description="Polar residues" evidence="1">
    <location>
        <begin position="16"/>
        <end position="26"/>
    </location>
</feature>
<accession>A0AAE1QBA1</accession>
<organism evidence="2 3">
    <name type="scientific">Petrolisthes manimaculis</name>
    <dbReference type="NCBI Taxonomy" id="1843537"/>
    <lineage>
        <taxon>Eukaryota</taxon>
        <taxon>Metazoa</taxon>
        <taxon>Ecdysozoa</taxon>
        <taxon>Arthropoda</taxon>
        <taxon>Crustacea</taxon>
        <taxon>Multicrustacea</taxon>
        <taxon>Malacostraca</taxon>
        <taxon>Eumalacostraca</taxon>
        <taxon>Eucarida</taxon>
        <taxon>Decapoda</taxon>
        <taxon>Pleocyemata</taxon>
        <taxon>Anomura</taxon>
        <taxon>Galatheoidea</taxon>
        <taxon>Porcellanidae</taxon>
        <taxon>Petrolisthes</taxon>
    </lineage>
</organism>
<keyword evidence="3" id="KW-1185">Reference proteome</keyword>
<feature type="region of interest" description="Disordered" evidence="1">
    <location>
        <begin position="1"/>
        <end position="35"/>
    </location>
</feature>
<reference evidence="2" key="1">
    <citation type="submission" date="2023-11" db="EMBL/GenBank/DDBJ databases">
        <title>Genome assemblies of two species of porcelain crab, Petrolisthes cinctipes and Petrolisthes manimaculis (Anomura: Porcellanidae).</title>
        <authorList>
            <person name="Angst P."/>
        </authorList>
    </citation>
    <scope>NUCLEOTIDE SEQUENCE</scope>
    <source>
        <strain evidence="2">PB745_02</strain>
        <tissue evidence="2">Gill</tissue>
    </source>
</reference>
<sequence>MSWPTTAAISWEAGTEASQPEDQSCGSPALSEGPYRMRHRAGGAYWDGPGLGQPMVGRQGWFATALPGLGSQFRPCGILPGQPRHLLWSSSR</sequence>
<name>A0AAE1QBA1_9EUCA</name>
<evidence type="ECO:0000313" key="2">
    <source>
        <dbReference type="EMBL" id="KAK4323369.1"/>
    </source>
</evidence>
<evidence type="ECO:0000313" key="3">
    <source>
        <dbReference type="Proteomes" id="UP001292094"/>
    </source>
</evidence>
<proteinExistence type="predicted"/>
<protein>
    <submittedName>
        <fullName evidence="2">Uncharacterized protein</fullName>
    </submittedName>
</protein>
<comment type="caution">
    <text evidence="2">The sequence shown here is derived from an EMBL/GenBank/DDBJ whole genome shotgun (WGS) entry which is preliminary data.</text>
</comment>
<gene>
    <name evidence="2" type="ORF">Pmani_005923</name>
</gene>
<dbReference type="Proteomes" id="UP001292094">
    <property type="component" value="Unassembled WGS sequence"/>
</dbReference>
<dbReference type="EMBL" id="JAWZYT010000447">
    <property type="protein sequence ID" value="KAK4323369.1"/>
    <property type="molecule type" value="Genomic_DNA"/>
</dbReference>
<dbReference type="AlphaFoldDB" id="A0AAE1QBA1"/>